<gene>
    <name evidence="2" type="ORF">BDN71DRAFT_1511034</name>
</gene>
<sequence>MKCKGSDQVNNVESKKAKAAPEGRKSNDAKTVDDTNPSLDRSGSPDPNPIDKCLKDDIEAFGPQPNVFEALVRPSNDSVLDDPLLKTTPFIVNTSFCILICTHCQCTVNPKKAGTHIAKNHKACKPPSRFTEQLLDRYPNLKSNGVDILQSIKAIFGLAIPTNQFIVCSRCYHGYSNVKGWQSHACKKPSIKHGDQLNYFALLVQTFFHSPKHLYFVIHTPQPTSVQPPNAFSIFRSQTVSLGEPNKKVSIAVDYRQQNQFLVKEGWIEHINGLSASNLYSISTPPAEDTHSRLLYSTTYQLMLSIQDQISNAGFHV</sequence>
<comment type="caution">
    <text evidence="2">The sequence shown here is derived from an EMBL/GenBank/DDBJ whole genome shotgun (WGS) entry which is preliminary data.</text>
</comment>
<evidence type="ECO:0000256" key="1">
    <source>
        <dbReference type="SAM" id="MobiDB-lite"/>
    </source>
</evidence>
<reference evidence="2" key="1">
    <citation type="submission" date="2020-11" db="EMBL/GenBank/DDBJ databases">
        <authorList>
            <consortium name="DOE Joint Genome Institute"/>
            <person name="Ahrendt S."/>
            <person name="Riley R."/>
            <person name="Andreopoulos W."/>
            <person name="Labutti K."/>
            <person name="Pangilinan J."/>
            <person name="Ruiz-Duenas F.J."/>
            <person name="Barrasa J.M."/>
            <person name="Sanchez-Garcia M."/>
            <person name="Camarero S."/>
            <person name="Miyauchi S."/>
            <person name="Serrano A."/>
            <person name="Linde D."/>
            <person name="Babiker R."/>
            <person name="Drula E."/>
            <person name="Ayuso-Fernandez I."/>
            <person name="Pacheco R."/>
            <person name="Padilla G."/>
            <person name="Ferreira P."/>
            <person name="Barriuso J."/>
            <person name="Kellner H."/>
            <person name="Castanera R."/>
            <person name="Alfaro M."/>
            <person name="Ramirez L."/>
            <person name="Pisabarro A.G."/>
            <person name="Kuo A."/>
            <person name="Tritt A."/>
            <person name="Lipzen A."/>
            <person name="He G."/>
            <person name="Yan M."/>
            <person name="Ng V."/>
            <person name="Cullen D."/>
            <person name="Martin F."/>
            <person name="Rosso M.-N."/>
            <person name="Henrissat B."/>
            <person name="Hibbett D."/>
            <person name="Martinez A.T."/>
            <person name="Grigoriev I.V."/>
        </authorList>
    </citation>
    <scope>NUCLEOTIDE SEQUENCE</scope>
    <source>
        <strain evidence="2">ATCC 90797</strain>
    </source>
</reference>
<dbReference type="Proteomes" id="UP000807025">
    <property type="component" value="Unassembled WGS sequence"/>
</dbReference>
<feature type="region of interest" description="Disordered" evidence="1">
    <location>
        <begin position="1"/>
        <end position="50"/>
    </location>
</feature>
<dbReference type="OrthoDB" id="2507344at2759"/>
<feature type="compositionally biased region" description="Basic and acidic residues" evidence="1">
    <location>
        <begin position="13"/>
        <end position="33"/>
    </location>
</feature>
<protein>
    <submittedName>
        <fullName evidence="2">Uncharacterized protein</fullName>
    </submittedName>
</protein>
<dbReference type="EMBL" id="MU154635">
    <property type="protein sequence ID" value="KAF9490700.1"/>
    <property type="molecule type" value="Genomic_DNA"/>
</dbReference>
<dbReference type="AlphaFoldDB" id="A0A9P5ZNN9"/>
<name>A0A9P5ZNN9_PLEER</name>
<accession>A0A9P5ZNN9</accession>
<keyword evidence="3" id="KW-1185">Reference proteome</keyword>
<proteinExistence type="predicted"/>
<organism evidence="2 3">
    <name type="scientific">Pleurotus eryngii</name>
    <name type="common">Boletus of the steppes</name>
    <dbReference type="NCBI Taxonomy" id="5323"/>
    <lineage>
        <taxon>Eukaryota</taxon>
        <taxon>Fungi</taxon>
        <taxon>Dikarya</taxon>
        <taxon>Basidiomycota</taxon>
        <taxon>Agaricomycotina</taxon>
        <taxon>Agaricomycetes</taxon>
        <taxon>Agaricomycetidae</taxon>
        <taxon>Agaricales</taxon>
        <taxon>Pleurotineae</taxon>
        <taxon>Pleurotaceae</taxon>
        <taxon>Pleurotus</taxon>
    </lineage>
</organism>
<evidence type="ECO:0000313" key="3">
    <source>
        <dbReference type="Proteomes" id="UP000807025"/>
    </source>
</evidence>
<evidence type="ECO:0000313" key="2">
    <source>
        <dbReference type="EMBL" id="KAF9490700.1"/>
    </source>
</evidence>